<dbReference type="InterPro" id="IPR036259">
    <property type="entry name" value="MFS_trans_sf"/>
</dbReference>
<dbReference type="InterPro" id="IPR011701">
    <property type="entry name" value="MFS"/>
</dbReference>
<feature type="transmembrane region" description="Helical" evidence="6">
    <location>
        <begin position="98"/>
        <end position="117"/>
    </location>
</feature>
<evidence type="ECO:0000313" key="8">
    <source>
        <dbReference type="EMBL" id="CEO49490.1"/>
    </source>
</evidence>
<dbReference type="GO" id="GO:0016020">
    <property type="term" value="C:membrane"/>
    <property type="evidence" value="ECO:0007669"/>
    <property type="project" value="UniProtKB-SubCell"/>
</dbReference>
<feature type="transmembrane region" description="Helical" evidence="6">
    <location>
        <begin position="154"/>
        <end position="172"/>
    </location>
</feature>
<organism evidence="8">
    <name type="scientific">Bionectria ochroleuca</name>
    <name type="common">Gliocladium roseum</name>
    <dbReference type="NCBI Taxonomy" id="29856"/>
    <lineage>
        <taxon>Eukaryota</taxon>
        <taxon>Fungi</taxon>
        <taxon>Dikarya</taxon>
        <taxon>Ascomycota</taxon>
        <taxon>Pezizomycotina</taxon>
        <taxon>Sordariomycetes</taxon>
        <taxon>Hypocreomycetidae</taxon>
        <taxon>Hypocreales</taxon>
        <taxon>Bionectriaceae</taxon>
        <taxon>Clonostachys</taxon>
    </lineage>
</organism>
<feature type="domain" description="Major facilitator superfamily (MFS) profile" evidence="7">
    <location>
        <begin position="75"/>
        <end position="537"/>
    </location>
</feature>
<sequence>MSTCATTVLAPAIELSEIKSKPAVSSAPLRRLSHDAAAGSQQSPDPTPPREIPSLVVPTDRVFDAEPSPISQTSRFLIILLVVILNIVQVRGRCSGRFMSAITTVVGGLAFSAALGHEVKPGRANWMGASYSLTQGAFVFISGRLGEIYGHQRLVLVGSAVFTLFSLVNGFAKTYESFVAIRALTGIGGGIFMPNAVAIVTTMVPPGRTRNIALGFFAAAPPIGGVLGGVLVGVFIDLAPWVWLFVSTAIISAILTAWLAYLVPPEHPVDRSGTIDYIGVVLGVSSLVLFNVVWNQAPAVGWHTPYEIALLIVSVLLFAGFLVWEDRFAREPVMPLKLFRASTFTALVFVVLLSYMSVGVFVWYSVSWQQMLRHSSVLDCGIHFIPFGFGAVAAVGIAAWLIPRLAAQWIMAIGIVTILAANLLIATMPVQQIYWAQLFPAILLSSFCPDFVYVAAQLIASNSVGRRHQGVAGSLIGTLNLYGNSLGLGFAGTIETELTDGESPSQIVFGFRAAAYFGVALAVASLILDLGFVRLPKDEREGWEEDEPLRGDQPTIVVHASATAVERQI</sequence>
<dbReference type="GO" id="GO:0022857">
    <property type="term" value="F:transmembrane transporter activity"/>
    <property type="evidence" value="ECO:0007669"/>
    <property type="project" value="InterPro"/>
</dbReference>
<dbReference type="PROSITE" id="PS50850">
    <property type="entry name" value="MFS"/>
    <property type="match status" value="1"/>
</dbReference>
<feature type="transmembrane region" description="Helical" evidence="6">
    <location>
        <begin position="514"/>
        <end position="533"/>
    </location>
</feature>
<dbReference type="PANTHER" id="PTHR42718:SF41">
    <property type="entry name" value="MFS TRANSPORTER OF UNKOWN SPECIFICITY (AFU_ORTHOLOGUE AFUA_5G09940)-RELATED"/>
    <property type="match status" value="1"/>
</dbReference>
<feature type="transmembrane region" description="Helical" evidence="6">
    <location>
        <begin position="409"/>
        <end position="428"/>
    </location>
</feature>
<gene>
    <name evidence="8" type="ORF">BN869_000005547_1</name>
</gene>
<evidence type="ECO:0000259" key="7">
    <source>
        <dbReference type="PROSITE" id="PS50850"/>
    </source>
</evidence>
<feature type="transmembrane region" description="Helical" evidence="6">
    <location>
        <begin position="384"/>
        <end position="402"/>
    </location>
</feature>
<keyword evidence="3 6" id="KW-1133">Transmembrane helix</keyword>
<evidence type="ECO:0000256" key="4">
    <source>
        <dbReference type="ARBA" id="ARBA00023136"/>
    </source>
</evidence>
<keyword evidence="2 6" id="KW-0812">Transmembrane</keyword>
<evidence type="ECO:0000256" key="5">
    <source>
        <dbReference type="SAM" id="MobiDB-lite"/>
    </source>
</evidence>
<dbReference type="PANTHER" id="PTHR42718">
    <property type="entry name" value="MAJOR FACILITATOR SUPERFAMILY MULTIDRUG TRANSPORTER MFSC"/>
    <property type="match status" value="1"/>
</dbReference>
<feature type="transmembrane region" description="Helical" evidence="6">
    <location>
        <begin position="434"/>
        <end position="459"/>
    </location>
</feature>
<dbReference type="SUPFAM" id="SSF103473">
    <property type="entry name" value="MFS general substrate transporter"/>
    <property type="match status" value="1"/>
</dbReference>
<dbReference type="AlphaFoldDB" id="A0A0B7K3I0"/>
<keyword evidence="4 6" id="KW-0472">Membrane</keyword>
<dbReference type="Pfam" id="PF07690">
    <property type="entry name" value="MFS_1"/>
    <property type="match status" value="1"/>
</dbReference>
<feature type="transmembrane region" description="Helical" evidence="6">
    <location>
        <begin position="306"/>
        <end position="324"/>
    </location>
</feature>
<evidence type="ECO:0000256" key="3">
    <source>
        <dbReference type="ARBA" id="ARBA00022989"/>
    </source>
</evidence>
<comment type="subcellular location">
    <subcellularLocation>
        <location evidence="1">Membrane</location>
        <topology evidence="1">Multi-pass membrane protein</topology>
    </subcellularLocation>
</comment>
<dbReference type="EMBL" id="CDPU01000014">
    <property type="protein sequence ID" value="CEO49490.1"/>
    <property type="molecule type" value="Genomic_DNA"/>
</dbReference>
<reference evidence="8" key="1">
    <citation type="submission" date="2015-01" db="EMBL/GenBank/DDBJ databases">
        <authorList>
            <person name="Durling Mikael"/>
        </authorList>
    </citation>
    <scope>NUCLEOTIDE SEQUENCE</scope>
</reference>
<feature type="transmembrane region" description="Helical" evidence="6">
    <location>
        <begin position="344"/>
        <end position="364"/>
    </location>
</feature>
<feature type="transmembrane region" description="Helical" evidence="6">
    <location>
        <begin position="242"/>
        <end position="263"/>
    </location>
</feature>
<evidence type="ECO:0000256" key="1">
    <source>
        <dbReference type="ARBA" id="ARBA00004141"/>
    </source>
</evidence>
<dbReference type="Gene3D" id="1.20.1250.20">
    <property type="entry name" value="MFS general substrate transporter like domains"/>
    <property type="match status" value="1"/>
</dbReference>
<accession>A0A0B7K3I0</accession>
<evidence type="ECO:0000256" key="6">
    <source>
        <dbReference type="SAM" id="Phobius"/>
    </source>
</evidence>
<dbReference type="Gene3D" id="1.20.1720.10">
    <property type="entry name" value="Multidrug resistance protein D"/>
    <property type="match status" value="1"/>
</dbReference>
<feature type="region of interest" description="Disordered" evidence="5">
    <location>
        <begin position="22"/>
        <end position="54"/>
    </location>
</feature>
<feature type="transmembrane region" description="Helical" evidence="6">
    <location>
        <begin position="275"/>
        <end position="294"/>
    </location>
</feature>
<dbReference type="InterPro" id="IPR020846">
    <property type="entry name" value="MFS_dom"/>
</dbReference>
<proteinExistence type="predicted"/>
<feature type="transmembrane region" description="Helical" evidence="6">
    <location>
        <begin position="178"/>
        <end position="200"/>
    </location>
</feature>
<evidence type="ECO:0000256" key="2">
    <source>
        <dbReference type="ARBA" id="ARBA00022692"/>
    </source>
</evidence>
<name>A0A0B7K3I0_BIOOC</name>
<protein>
    <recommendedName>
        <fullName evidence="7">Major facilitator superfamily (MFS) profile domain-containing protein</fullName>
    </recommendedName>
</protein>
<feature type="transmembrane region" description="Helical" evidence="6">
    <location>
        <begin position="212"/>
        <end position="236"/>
    </location>
</feature>